<keyword evidence="5 9" id="KW-0812">Transmembrane</keyword>
<keyword evidence="2" id="KW-0813">Transport</keyword>
<keyword evidence="7 9" id="KW-0472">Membrane</keyword>
<keyword evidence="11" id="KW-1185">Reference proteome</keyword>
<comment type="caution">
    <text evidence="10">The sequence shown here is derived from an EMBL/GenBank/DDBJ whole genome shotgun (WGS) entry which is preliminary data.</text>
</comment>
<dbReference type="InterPro" id="IPR007272">
    <property type="entry name" value="Sulf_transp_TsuA/YedE"/>
</dbReference>
<evidence type="ECO:0000256" key="3">
    <source>
        <dbReference type="ARBA" id="ARBA00022475"/>
    </source>
</evidence>
<dbReference type="Proteomes" id="UP000248148">
    <property type="component" value="Unassembled WGS sequence"/>
</dbReference>
<evidence type="ECO:0000256" key="5">
    <source>
        <dbReference type="ARBA" id="ARBA00022692"/>
    </source>
</evidence>
<evidence type="ECO:0000256" key="6">
    <source>
        <dbReference type="ARBA" id="ARBA00022989"/>
    </source>
</evidence>
<gene>
    <name evidence="10" type="ORF">BJ122_106126</name>
</gene>
<evidence type="ECO:0000313" key="11">
    <source>
        <dbReference type="Proteomes" id="UP000248148"/>
    </source>
</evidence>
<comment type="similarity">
    <text evidence="8">Belongs to the TsuA/YedE (TC 9.B.102) family.</text>
</comment>
<dbReference type="OrthoDB" id="9794165at2"/>
<evidence type="ECO:0000256" key="2">
    <source>
        <dbReference type="ARBA" id="ARBA00022448"/>
    </source>
</evidence>
<feature type="transmembrane region" description="Helical" evidence="9">
    <location>
        <begin position="184"/>
        <end position="205"/>
    </location>
</feature>
<evidence type="ECO:0000256" key="9">
    <source>
        <dbReference type="SAM" id="Phobius"/>
    </source>
</evidence>
<feature type="transmembrane region" description="Helical" evidence="9">
    <location>
        <begin position="79"/>
        <end position="100"/>
    </location>
</feature>
<reference evidence="10 11" key="1">
    <citation type="submission" date="2018-06" db="EMBL/GenBank/DDBJ databases">
        <title>Genomic Encyclopedia of Archaeal and Bacterial Type Strains, Phase II (KMG-II): from individual species to whole genera.</title>
        <authorList>
            <person name="Goeker M."/>
        </authorList>
    </citation>
    <scope>NUCLEOTIDE SEQUENCE [LARGE SCALE GENOMIC DNA]</scope>
    <source>
        <strain evidence="10 11">JCM 11668</strain>
    </source>
</reference>
<dbReference type="AlphaFoldDB" id="A0A318TF85"/>
<keyword evidence="6 9" id="KW-1133">Transmembrane helix</keyword>
<dbReference type="PANTHER" id="PTHR30574:SF1">
    <property type="entry name" value="SULPHUR TRANSPORT DOMAIN-CONTAINING PROTEIN"/>
    <property type="match status" value="1"/>
</dbReference>
<organism evidence="10 11">
    <name type="scientific">Rhodopseudomonas faecalis</name>
    <dbReference type="NCBI Taxonomy" id="99655"/>
    <lineage>
        <taxon>Bacteria</taxon>
        <taxon>Pseudomonadati</taxon>
        <taxon>Pseudomonadota</taxon>
        <taxon>Alphaproteobacteria</taxon>
        <taxon>Hyphomicrobiales</taxon>
        <taxon>Nitrobacteraceae</taxon>
        <taxon>Rhodopseudomonas</taxon>
    </lineage>
</organism>
<protein>
    <submittedName>
        <fullName evidence="10">Uncharacterized protein</fullName>
    </submittedName>
</protein>
<name>A0A318TF85_9BRAD</name>
<feature type="transmembrane region" description="Helical" evidence="9">
    <location>
        <begin position="106"/>
        <end position="125"/>
    </location>
</feature>
<dbReference type="PANTHER" id="PTHR30574">
    <property type="entry name" value="INNER MEMBRANE PROTEIN YEDE"/>
    <property type="match status" value="1"/>
</dbReference>
<feature type="transmembrane region" description="Helical" evidence="9">
    <location>
        <begin position="367"/>
        <end position="388"/>
    </location>
</feature>
<feature type="transmembrane region" description="Helical" evidence="9">
    <location>
        <begin position="39"/>
        <end position="67"/>
    </location>
</feature>
<feature type="transmembrane region" description="Helical" evidence="9">
    <location>
        <begin position="300"/>
        <end position="320"/>
    </location>
</feature>
<keyword evidence="4" id="KW-0997">Cell inner membrane</keyword>
<proteinExistence type="inferred from homology"/>
<dbReference type="Pfam" id="PF04143">
    <property type="entry name" value="Sulf_transp"/>
    <property type="match status" value="1"/>
</dbReference>
<evidence type="ECO:0000256" key="8">
    <source>
        <dbReference type="ARBA" id="ARBA00035655"/>
    </source>
</evidence>
<feature type="transmembrane region" description="Helical" evidence="9">
    <location>
        <begin position="146"/>
        <end position="164"/>
    </location>
</feature>
<evidence type="ECO:0000256" key="7">
    <source>
        <dbReference type="ARBA" id="ARBA00023136"/>
    </source>
</evidence>
<evidence type="ECO:0000256" key="1">
    <source>
        <dbReference type="ARBA" id="ARBA00004429"/>
    </source>
</evidence>
<feature type="transmembrane region" description="Helical" evidence="9">
    <location>
        <begin position="226"/>
        <end position="249"/>
    </location>
</feature>
<keyword evidence="3" id="KW-1003">Cell membrane</keyword>
<accession>A0A318TF85</accession>
<dbReference type="EMBL" id="QJTI01000006">
    <property type="protein sequence ID" value="PYF03632.1"/>
    <property type="molecule type" value="Genomic_DNA"/>
</dbReference>
<sequence>MAHTLVSSRPRIQFAVVAAAIVLAAFGGSFVVTNGWRSLLLWIIGLALGYVLYRGTFGFAAGFRALLRDGRTAHVRAQLLMIAAAALLFLPALDIGSVGSQPVRGFVFPAGTAVALGALLFGIGMQLGGGCASGTLYSAGGGSPRMLITLAFMIAGATLAAFHADWWSTLPALPALSLLNTLGLASVLALYALIGAALWLLAIKLERRRHGAVQPIWRRQDEARSYGAWPYAWAALALALLNFATLAIAGRPWGVSQAFALWGSKALEATGLSEPAFWAFWEQPTRAAALHRELWADTTSIMDIAVMIGALLAAGVAARFAPQWRIAPAHVLASVIGGLLLGIGAIIATGCNISAMFSGIASGSLHGWLWLVSALLGNWLGLTLRPLFRLDQPPIAHRTVLQTT</sequence>
<evidence type="ECO:0000256" key="4">
    <source>
        <dbReference type="ARBA" id="ARBA00022519"/>
    </source>
</evidence>
<feature type="transmembrane region" description="Helical" evidence="9">
    <location>
        <begin position="12"/>
        <end position="33"/>
    </location>
</feature>
<comment type="subcellular location">
    <subcellularLocation>
        <location evidence="1">Cell inner membrane</location>
        <topology evidence="1">Multi-pass membrane protein</topology>
    </subcellularLocation>
</comment>
<feature type="transmembrane region" description="Helical" evidence="9">
    <location>
        <begin position="332"/>
        <end position="355"/>
    </location>
</feature>
<evidence type="ECO:0000313" key="10">
    <source>
        <dbReference type="EMBL" id="PYF03632.1"/>
    </source>
</evidence>
<dbReference type="GO" id="GO:0005886">
    <property type="term" value="C:plasma membrane"/>
    <property type="evidence" value="ECO:0007669"/>
    <property type="project" value="UniProtKB-SubCell"/>
</dbReference>